<keyword evidence="2" id="KW-1015">Disulfide bond</keyword>
<dbReference type="EMBL" id="JBAMIC010000011">
    <property type="protein sequence ID" value="KAK7101074.1"/>
    <property type="molecule type" value="Genomic_DNA"/>
</dbReference>
<dbReference type="InterPro" id="IPR009030">
    <property type="entry name" value="Growth_fac_rcpt_cys_sf"/>
</dbReference>
<evidence type="ECO:0000256" key="2">
    <source>
        <dbReference type="ARBA" id="ARBA00023157"/>
    </source>
</evidence>
<sequence length="765" mass="86213">MKVCLLGLLSLSIAGVCWSSPECQWNGVYMNSACQCYEGFTGTHCDHDCGCEGHGVCKSDGSCECEAGWKWSASTHRCVWDCDCQGGVQCIGPGECGCEHTCKWGACRNGQCVCYEGYKGDDCSHYDKNIMMNKDVYIGMNIGGISYYSSEVKWVDVSKQSQEWLTEREGGHEWDTHEHDSVQWRPDGYPARLEKGLKLLKLFYRGFGSEEERGNYTILYDGEGQIKFSLTDLHVLYNGKGRKVINFSNIGNGGIILNLLATNPSNPIRNIRILPPGYENTYQRFPFHPLLTEFLGRFSEIRFMDYLSTNNHQPEPTTWNSRRPVDFHTQEGRQGGSIEYLVQLANTVGANPWVCMPHAADDNYLKQFAAYVKQHLRPDLHVYVEYSNEVWNGIFRQTKYQTEQGKPLFPNDPAFKQGMKHFNKRATEVANIWDQVWGSSANRLTNVYAWQTGYQDYYRQALVDLGDRKSSFDALAITGYFDCDQAAGKRHASELPNMTMAQIQNLCNSDLQKQKDSYSHYMDVAKSHGLKLVMYEGGPSVMENGAIVNGAHVQAVTDKAIAFNKDPAIEQPMKDILQGWHDIVTSNGSNAYPGGLFNYFASTGSPSKYGSWGMSEYTGQDLSTVAKWRAVQTYISDHYPNTPLGPKCSFVKNQKTNTAYGCFSSGGHYVCAKSSDNGRSWMNLPSVHQGNHDHLTLDGYDVKAKKLYVRVTDRTDVNTYRVFDEHSQQWAKMTNFQYFSEELAPTVLPRMPTGAEHGLSSHQNC</sequence>
<accession>A0AAN9GB39</accession>
<evidence type="ECO:0000256" key="1">
    <source>
        <dbReference type="ARBA" id="ARBA00022729"/>
    </source>
</evidence>
<dbReference type="GO" id="GO:0005576">
    <property type="term" value="C:extracellular region"/>
    <property type="evidence" value="ECO:0007669"/>
    <property type="project" value="TreeGrafter"/>
</dbReference>
<keyword evidence="1 3" id="KW-0732">Signal</keyword>
<dbReference type="GO" id="GO:0005102">
    <property type="term" value="F:signaling receptor binding"/>
    <property type="evidence" value="ECO:0007669"/>
    <property type="project" value="TreeGrafter"/>
</dbReference>
<keyword evidence="5" id="KW-1185">Reference proteome</keyword>
<dbReference type="GO" id="GO:0009986">
    <property type="term" value="C:cell surface"/>
    <property type="evidence" value="ECO:0007669"/>
    <property type="project" value="TreeGrafter"/>
</dbReference>
<dbReference type="PANTHER" id="PTHR14949:SF56">
    <property type="entry name" value="EGF-LIKE-DOMAIN, MULTIPLE 7"/>
    <property type="match status" value="1"/>
</dbReference>
<dbReference type="AlphaFoldDB" id="A0AAN9GB39"/>
<comment type="caution">
    <text evidence="4">The sequence shown here is derived from an EMBL/GenBank/DDBJ whole genome shotgun (WGS) entry which is preliminary data.</text>
</comment>
<evidence type="ECO:0000313" key="5">
    <source>
        <dbReference type="Proteomes" id="UP001374579"/>
    </source>
</evidence>
<dbReference type="Proteomes" id="UP001374579">
    <property type="component" value="Unassembled WGS sequence"/>
</dbReference>
<dbReference type="SUPFAM" id="SSF57184">
    <property type="entry name" value="Growth factor receptor domain"/>
    <property type="match status" value="1"/>
</dbReference>
<evidence type="ECO:0000256" key="3">
    <source>
        <dbReference type="SAM" id="SignalP"/>
    </source>
</evidence>
<gene>
    <name evidence="4" type="ORF">V1264_023919</name>
</gene>
<protein>
    <recommendedName>
        <fullName evidence="6">EGF-like domain-containing protein</fullName>
    </recommendedName>
</protein>
<feature type="chain" id="PRO_5042910270" description="EGF-like domain-containing protein" evidence="3">
    <location>
        <begin position="20"/>
        <end position="765"/>
    </location>
</feature>
<reference evidence="4 5" key="1">
    <citation type="submission" date="2024-02" db="EMBL/GenBank/DDBJ databases">
        <title>Chromosome-scale genome assembly of the rough periwinkle Littorina saxatilis.</title>
        <authorList>
            <person name="De Jode A."/>
            <person name="Faria R."/>
            <person name="Formenti G."/>
            <person name="Sims Y."/>
            <person name="Smith T.P."/>
            <person name="Tracey A."/>
            <person name="Wood J.M.D."/>
            <person name="Zagrodzka Z.B."/>
            <person name="Johannesson K."/>
            <person name="Butlin R.K."/>
            <person name="Leder E.H."/>
        </authorList>
    </citation>
    <scope>NUCLEOTIDE SEQUENCE [LARGE SCALE GENOMIC DNA]</scope>
    <source>
        <strain evidence="4">Snail1</strain>
        <tissue evidence="4">Muscle</tissue>
    </source>
</reference>
<feature type="signal peptide" evidence="3">
    <location>
        <begin position="1"/>
        <end position="19"/>
    </location>
</feature>
<name>A0AAN9GB39_9CAEN</name>
<organism evidence="4 5">
    <name type="scientific">Littorina saxatilis</name>
    <dbReference type="NCBI Taxonomy" id="31220"/>
    <lineage>
        <taxon>Eukaryota</taxon>
        <taxon>Metazoa</taxon>
        <taxon>Spiralia</taxon>
        <taxon>Lophotrochozoa</taxon>
        <taxon>Mollusca</taxon>
        <taxon>Gastropoda</taxon>
        <taxon>Caenogastropoda</taxon>
        <taxon>Littorinimorpha</taxon>
        <taxon>Littorinoidea</taxon>
        <taxon>Littorinidae</taxon>
        <taxon>Littorina</taxon>
    </lineage>
</organism>
<evidence type="ECO:0000313" key="4">
    <source>
        <dbReference type="EMBL" id="KAK7101074.1"/>
    </source>
</evidence>
<dbReference type="PANTHER" id="PTHR14949">
    <property type="entry name" value="EGF-LIKE-DOMAIN, MULTIPLE 7, 8"/>
    <property type="match status" value="1"/>
</dbReference>
<proteinExistence type="predicted"/>
<evidence type="ECO:0008006" key="6">
    <source>
        <dbReference type="Google" id="ProtNLM"/>
    </source>
</evidence>
<dbReference type="InterPro" id="IPR050969">
    <property type="entry name" value="Dev_Signal_Modulators"/>
</dbReference>